<evidence type="ECO:0000256" key="3">
    <source>
        <dbReference type="ARBA" id="ARBA00022553"/>
    </source>
</evidence>
<dbReference type="SUPFAM" id="SSF55874">
    <property type="entry name" value="ATPase domain of HSP90 chaperone/DNA topoisomerase II/histidine kinase"/>
    <property type="match status" value="1"/>
</dbReference>
<dbReference type="PROSITE" id="PS50113">
    <property type="entry name" value="PAC"/>
    <property type="match status" value="1"/>
</dbReference>
<dbReference type="SUPFAM" id="SSF55785">
    <property type="entry name" value="PYP-like sensor domain (PAS domain)"/>
    <property type="match status" value="1"/>
</dbReference>
<evidence type="ECO:0000313" key="9">
    <source>
        <dbReference type="EMBL" id="WCO03025.1"/>
    </source>
</evidence>
<dbReference type="CDD" id="cd00130">
    <property type="entry name" value="PAS"/>
    <property type="match status" value="1"/>
</dbReference>
<proteinExistence type="predicted"/>
<dbReference type="InterPro" id="IPR004358">
    <property type="entry name" value="Sig_transdc_His_kin-like_C"/>
</dbReference>
<evidence type="ECO:0000259" key="6">
    <source>
        <dbReference type="PROSITE" id="PS50109"/>
    </source>
</evidence>
<keyword evidence="5 9" id="KW-0418">Kinase</keyword>
<dbReference type="Proteomes" id="UP001202717">
    <property type="component" value="Chromosome"/>
</dbReference>
<protein>
    <recommendedName>
        <fullName evidence="2">histidine kinase</fullName>
        <ecNumber evidence="2">2.7.13.3</ecNumber>
    </recommendedName>
</protein>
<dbReference type="EMBL" id="CP116221">
    <property type="protein sequence ID" value="WCO03025.1"/>
    <property type="molecule type" value="Genomic_DNA"/>
</dbReference>
<dbReference type="InterPro" id="IPR000700">
    <property type="entry name" value="PAS-assoc_C"/>
</dbReference>
<dbReference type="InterPro" id="IPR000014">
    <property type="entry name" value="PAS"/>
</dbReference>
<dbReference type="InterPro" id="IPR035965">
    <property type="entry name" value="PAS-like_dom_sf"/>
</dbReference>
<dbReference type="PANTHER" id="PTHR43304">
    <property type="entry name" value="PHYTOCHROME-LIKE PROTEIN CPH1"/>
    <property type="match status" value="1"/>
</dbReference>
<dbReference type="NCBIfam" id="TIGR00229">
    <property type="entry name" value="sensory_box"/>
    <property type="match status" value="1"/>
</dbReference>
<feature type="domain" description="PAC" evidence="8">
    <location>
        <begin position="103"/>
        <end position="156"/>
    </location>
</feature>
<dbReference type="PANTHER" id="PTHR43304:SF1">
    <property type="entry name" value="PAC DOMAIN-CONTAINING PROTEIN"/>
    <property type="match status" value="1"/>
</dbReference>
<dbReference type="SMART" id="SM00086">
    <property type="entry name" value="PAC"/>
    <property type="match status" value="1"/>
</dbReference>
<feature type="domain" description="PAS" evidence="7">
    <location>
        <begin position="27"/>
        <end position="86"/>
    </location>
</feature>
<dbReference type="InterPro" id="IPR001610">
    <property type="entry name" value="PAC"/>
</dbReference>
<dbReference type="PRINTS" id="PR00344">
    <property type="entry name" value="BCTRLSENSOR"/>
</dbReference>
<dbReference type="RefSeq" id="WP_249995742.1">
    <property type="nucleotide sequence ID" value="NZ_CP116221.1"/>
</dbReference>
<evidence type="ECO:0000256" key="1">
    <source>
        <dbReference type="ARBA" id="ARBA00000085"/>
    </source>
</evidence>
<dbReference type="InterPro" id="IPR013655">
    <property type="entry name" value="PAS_fold_3"/>
</dbReference>
<evidence type="ECO:0000313" key="10">
    <source>
        <dbReference type="Proteomes" id="UP001202717"/>
    </source>
</evidence>
<dbReference type="PROSITE" id="PS50109">
    <property type="entry name" value="HIS_KIN"/>
    <property type="match status" value="1"/>
</dbReference>
<dbReference type="Gene3D" id="3.30.450.20">
    <property type="entry name" value="PAS domain"/>
    <property type="match status" value="1"/>
</dbReference>
<reference evidence="9 10" key="1">
    <citation type="submission" date="2023-01" db="EMBL/GenBank/DDBJ databases">
        <title>Psychroserpens ponticola sp. nov., isolated from seawater.</title>
        <authorList>
            <person name="Kristyanto S."/>
            <person name="Jung J."/>
            <person name="Kim J.M."/>
            <person name="Jeon C.O."/>
        </authorList>
    </citation>
    <scope>NUCLEOTIDE SEQUENCE [LARGE SCALE GENOMIC DNA]</scope>
    <source>
        <strain evidence="9 10">MSW6</strain>
    </source>
</reference>
<accession>A0ABY7S0V4</accession>
<keyword evidence="3" id="KW-0597">Phosphoprotein</keyword>
<sequence length="389" mass="45095">MKRLVKKLSSVKTKKNHTPIDHLENLDELKWKFALENSNVGLWDWNASTNEVFYSKETKQLIGYQDSEIKNAQIQWDKRVHPDDREAYFKDYIAHINGTLDHYKNEHRILCKDGTYKWVLDRGKVVLRDKNNKPIRIIGTVADITQRKKSEELLNNNLGLITHQNKRLHNFTHIVSHNLKTHIGNFKNILEFYDESTTENEKEELVGHLKTISEALTNTIVDLNDIINIKSKSSIEQINQKINIFSCANKIIKSLELESQQKEISIHNAIREIDHIKTNTSYFESILHNLISNGIKYSHPDRKSKIILQTIHTSDAIKILISDNGIGIDLDKYKNQLFEMYQTFHGTNREDSRGIGLYITKTQVEALDGKIELSSKLDEGSTFTLTFKK</sequence>
<evidence type="ECO:0000259" key="7">
    <source>
        <dbReference type="PROSITE" id="PS50112"/>
    </source>
</evidence>
<evidence type="ECO:0000259" key="8">
    <source>
        <dbReference type="PROSITE" id="PS50113"/>
    </source>
</evidence>
<dbReference type="InterPro" id="IPR003594">
    <property type="entry name" value="HATPase_dom"/>
</dbReference>
<organism evidence="9 10">
    <name type="scientific">Psychroserpens ponticola</name>
    <dbReference type="NCBI Taxonomy" id="2932268"/>
    <lineage>
        <taxon>Bacteria</taxon>
        <taxon>Pseudomonadati</taxon>
        <taxon>Bacteroidota</taxon>
        <taxon>Flavobacteriia</taxon>
        <taxon>Flavobacteriales</taxon>
        <taxon>Flavobacteriaceae</taxon>
        <taxon>Psychroserpens</taxon>
    </lineage>
</organism>
<dbReference type="EC" id="2.7.13.3" evidence="2"/>
<feature type="domain" description="Histidine kinase" evidence="6">
    <location>
        <begin position="174"/>
        <end position="389"/>
    </location>
</feature>
<dbReference type="InterPro" id="IPR036890">
    <property type="entry name" value="HATPase_C_sf"/>
</dbReference>
<keyword evidence="10" id="KW-1185">Reference proteome</keyword>
<keyword evidence="4" id="KW-0808">Transferase</keyword>
<gene>
    <name evidence="9" type="ORF">MUN68_005920</name>
</gene>
<dbReference type="Gene3D" id="3.30.565.10">
    <property type="entry name" value="Histidine kinase-like ATPase, C-terminal domain"/>
    <property type="match status" value="1"/>
</dbReference>
<dbReference type="InterPro" id="IPR052162">
    <property type="entry name" value="Sensor_kinase/Photoreceptor"/>
</dbReference>
<dbReference type="Pfam" id="PF08447">
    <property type="entry name" value="PAS_3"/>
    <property type="match status" value="1"/>
</dbReference>
<dbReference type="InterPro" id="IPR005467">
    <property type="entry name" value="His_kinase_dom"/>
</dbReference>
<evidence type="ECO:0000256" key="4">
    <source>
        <dbReference type="ARBA" id="ARBA00022679"/>
    </source>
</evidence>
<dbReference type="SMART" id="SM00387">
    <property type="entry name" value="HATPase_c"/>
    <property type="match status" value="1"/>
</dbReference>
<evidence type="ECO:0000256" key="5">
    <source>
        <dbReference type="ARBA" id="ARBA00022777"/>
    </source>
</evidence>
<name>A0ABY7S0V4_9FLAO</name>
<dbReference type="Pfam" id="PF02518">
    <property type="entry name" value="HATPase_c"/>
    <property type="match status" value="1"/>
</dbReference>
<comment type="catalytic activity">
    <reaction evidence="1">
        <text>ATP + protein L-histidine = ADP + protein N-phospho-L-histidine.</text>
        <dbReference type="EC" id="2.7.13.3"/>
    </reaction>
</comment>
<dbReference type="SMART" id="SM00091">
    <property type="entry name" value="PAS"/>
    <property type="match status" value="1"/>
</dbReference>
<dbReference type="GO" id="GO:0016301">
    <property type="term" value="F:kinase activity"/>
    <property type="evidence" value="ECO:0007669"/>
    <property type="project" value="UniProtKB-KW"/>
</dbReference>
<evidence type="ECO:0000256" key="2">
    <source>
        <dbReference type="ARBA" id="ARBA00012438"/>
    </source>
</evidence>
<dbReference type="PROSITE" id="PS50112">
    <property type="entry name" value="PAS"/>
    <property type="match status" value="1"/>
</dbReference>